<dbReference type="EMBL" id="JABMIG020000129">
    <property type="protein sequence ID" value="KAL3790346.1"/>
    <property type="molecule type" value="Genomic_DNA"/>
</dbReference>
<dbReference type="Proteomes" id="UP001516023">
    <property type="component" value="Unassembled WGS sequence"/>
</dbReference>
<feature type="domain" description="Protein kinase" evidence="6">
    <location>
        <begin position="135"/>
        <end position="420"/>
    </location>
</feature>
<dbReference type="InterPro" id="IPR000719">
    <property type="entry name" value="Prot_kinase_dom"/>
</dbReference>
<accession>A0ABD3PRJ1</accession>
<gene>
    <name evidence="7" type="ORF">HJC23_002732</name>
</gene>
<evidence type="ECO:0000256" key="3">
    <source>
        <dbReference type="ARBA" id="ARBA00022741"/>
    </source>
</evidence>
<keyword evidence="5" id="KW-0067">ATP-binding</keyword>
<evidence type="ECO:0000259" key="6">
    <source>
        <dbReference type="PROSITE" id="PS50011"/>
    </source>
</evidence>
<dbReference type="Gene3D" id="1.10.510.10">
    <property type="entry name" value="Transferase(Phosphotransferase) domain 1"/>
    <property type="match status" value="1"/>
</dbReference>
<dbReference type="InterPro" id="IPR008266">
    <property type="entry name" value="Tyr_kinase_AS"/>
</dbReference>
<dbReference type="PROSITE" id="PS50011">
    <property type="entry name" value="PROTEIN_KINASE_DOM"/>
    <property type="match status" value="1"/>
</dbReference>
<sequence length="423" mass="47583">MSMKRSDNQVEGDDGLPHLVSESSDAELRRLAKAEFASVAYSQVESAGPAASPLGFPAPRVIRSKIVPGLCWKRSSGHWSKGNVLLHYTSEDEFEYLDVGYMFTPLTLRQTLCGEIIKGIKVKKIDSTSVKCEHNDVLESIMGENVDNLWETTDELVVIKVDRRQSMKRLHDTQSTVTNPENPWKEVAALQLLGNTHPNVINLLGAFIDDNCLYEVMPYCSGDSLSTFIRSHPNGISETRARRIFVQLLLGLHHIHSHGVCHHDISLSNIMFDEDRSHCIIIDFGMSLRTTDDVTDESMGTIRRLIHSNKHCGKLRFMAPEIYQKKYAFDGLAADIWSAGIVLFTMITGKHPYEKPDANIDPGYYDLIDGGFYWDTRKVDPLLSWGNKVSCEIVDLLKNMLNPNPRERATLSQILNHGWVNAG</sequence>
<evidence type="ECO:0000313" key="7">
    <source>
        <dbReference type="EMBL" id="KAL3790346.1"/>
    </source>
</evidence>
<evidence type="ECO:0000256" key="1">
    <source>
        <dbReference type="ARBA" id="ARBA00022527"/>
    </source>
</evidence>
<keyword evidence="4" id="KW-0418">Kinase</keyword>
<organism evidence="7 8">
    <name type="scientific">Cyclotella cryptica</name>
    <dbReference type="NCBI Taxonomy" id="29204"/>
    <lineage>
        <taxon>Eukaryota</taxon>
        <taxon>Sar</taxon>
        <taxon>Stramenopiles</taxon>
        <taxon>Ochrophyta</taxon>
        <taxon>Bacillariophyta</taxon>
        <taxon>Coscinodiscophyceae</taxon>
        <taxon>Thalassiosirophycidae</taxon>
        <taxon>Stephanodiscales</taxon>
        <taxon>Stephanodiscaceae</taxon>
        <taxon>Cyclotella</taxon>
    </lineage>
</organism>
<dbReference type="PROSITE" id="PS00109">
    <property type="entry name" value="PROTEIN_KINASE_TYR"/>
    <property type="match status" value="1"/>
</dbReference>
<reference evidence="7 8" key="1">
    <citation type="journal article" date="2020" name="G3 (Bethesda)">
        <title>Improved Reference Genome for Cyclotella cryptica CCMP332, a Model for Cell Wall Morphogenesis, Salinity Adaptation, and Lipid Production in Diatoms (Bacillariophyta).</title>
        <authorList>
            <person name="Roberts W.R."/>
            <person name="Downey K.M."/>
            <person name="Ruck E.C."/>
            <person name="Traller J.C."/>
            <person name="Alverson A.J."/>
        </authorList>
    </citation>
    <scope>NUCLEOTIDE SEQUENCE [LARGE SCALE GENOMIC DNA]</scope>
    <source>
        <strain evidence="7 8">CCMP332</strain>
    </source>
</reference>
<dbReference type="GO" id="GO:0005524">
    <property type="term" value="F:ATP binding"/>
    <property type="evidence" value="ECO:0007669"/>
    <property type="project" value="UniProtKB-KW"/>
</dbReference>
<protein>
    <recommendedName>
        <fullName evidence="6">Protein kinase domain-containing protein</fullName>
    </recommendedName>
</protein>
<dbReference type="Pfam" id="PF00069">
    <property type="entry name" value="Pkinase"/>
    <property type="match status" value="1"/>
</dbReference>
<keyword evidence="8" id="KW-1185">Reference proteome</keyword>
<dbReference type="GO" id="GO:0004674">
    <property type="term" value="F:protein serine/threonine kinase activity"/>
    <property type="evidence" value="ECO:0007669"/>
    <property type="project" value="UniProtKB-KW"/>
</dbReference>
<comment type="caution">
    <text evidence="7">The sequence shown here is derived from an EMBL/GenBank/DDBJ whole genome shotgun (WGS) entry which is preliminary data.</text>
</comment>
<proteinExistence type="predicted"/>
<evidence type="ECO:0000256" key="4">
    <source>
        <dbReference type="ARBA" id="ARBA00022777"/>
    </source>
</evidence>
<dbReference type="PANTHER" id="PTHR24345">
    <property type="entry name" value="SERINE/THREONINE-PROTEIN KINASE PLK"/>
    <property type="match status" value="1"/>
</dbReference>
<evidence type="ECO:0000256" key="5">
    <source>
        <dbReference type="ARBA" id="ARBA00022840"/>
    </source>
</evidence>
<name>A0ABD3PRJ1_9STRA</name>
<keyword evidence="1" id="KW-0723">Serine/threonine-protein kinase</keyword>
<keyword evidence="3" id="KW-0547">Nucleotide-binding</keyword>
<dbReference type="AlphaFoldDB" id="A0ABD3PRJ1"/>
<dbReference type="InterPro" id="IPR011009">
    <property type="entry name" value="Kinase-like_dom_sf"/>
</dbReference>
<evidence type="ECO:0000256" key="2">
    <source>
        <dbReference type="ARBA" id="ARBA00022679"/>
    </source>
</evidence>
<dbReference type="PANTHER" id="PTHR24345:SF91">
    <property type="entry name" value="SERINE_THREONINE-PROTEIN KINASE PLK4"/>
    <property type="match status" value="1"/>
</dbReference>
<dbReference type="SUPFAM" id="SSF56112">
    <property type="entry name" value="Protein kinase-like (PK-like)"/>
    <property type="match status" value="1"/>
</dbReference>
<evidence type="ECO:0000313" key="8">
    <source>
        <dbReference type="Proteomes" id="UP001516023"/>
    </source>
</evidence>
<keyword evidence="2" id="KW-0808">Transferase</keyword>